<dbReference type="EMBL" id="CAADFE010000008">
    <property type="protein sequence ID" value="VFJ65709.1"/>
    <property type="molecule type" value="Genomic_DNA"/>
</dbReference>
<sequence length="80" mass="8988">MRAIEFDARIHDGVIDIPSHHRNLSKEKVKVILLMEDESALPTASSSALDVLARAPGKRLFQNAEAVDDHLRAERDAWKD</sequence>
<organism evidence="1">
    <name type="scientific">Candidatus Kentrum sp. FW</name>
    <dbReference type="NCBI Taxonomy" id="2126338"/>
    <lineage>
        <taxon>Bacteria</taxon>
        <taxon>Pseudomonadati</taxon>
        <taxon>Pseudomonadota</taxon>
        <taxon>Gammaproteobacteria</taxon>
        <taxon>Candidatus Kentrum</taxon>
    </lineage>
</organism>
<gene>
    <name evidence="1" type="ORF">BECKFW1821C_GA0114237_100830</name>
</gene>
<evidence type="ECO:0000313" key="1">
    <source>
        <dbReference type="EMBL" id="VFJ65709.1"/>
    </source>
</evidence>
<name>A0A450TEY8_9GAMM</name>
<accession>A0A450TEY8</accession>
<proteinExistence type="predicted"/>
<protein>
    <submittedName>
        <fullName evidence="1">Uncharacterized protein</fullName>
    </submittedName>
</protein>
<dbReference type="AlphaFoldDB" id="A0A450TEY8"/>
<reference evidence="1" key="1">
    <citation type="submission" date="2019-02" db="EMBL/GenBank/DDBJ databases">
        <authorList>
            <person name="Gruber-Vodicka R. H."/>
            <person name="Seah K. B. B."/>
        </authorList>
    </citation>
    <scope>NUCLEOTIDE SEQUENCE</scope>
    <source>
        <strain evidence="1">BECK_BZ131</strain>
    </source>
</reference>